<dbReference type="GO" id="GO:0005886">
    <property type="term" value="C:plasma membrane"/>
    <property type="evidence" value="ECO:0007669"/>
    <property type="project" value="UniProtKB-SubCell"/>
</dbReference>
<dbReference type="PANTHER" id="PTHR42925:SF2">
    <property type="entry name" value="NA+ DRIVEN MULTIDRUG EFFLUX PUMP"/>
    <property type="match status" value="1"/>
</dbReference>
<name>A0A2K2FJC8_9CLOT</name>
<dbReference type="InterPro" id="IPR002528">
    <property type="entry name" value="MATE_fam"/>
</dbReference>
<dbReference type="NCBIfam" id="TIGR00797">
    <property type="entry name" value="matE"/>
    <property type="match status" value="1"/>
</dbReference>
<keyword evidence="6 7" id="KW-0472">Membrane</keyword>
<comment type="subcellular location">
    <subcellularLocation>
        <location evidence="1">Cell membrane</location>
        <topology evidence="1">Multi-pass membrane protein</topology>
    </subcellularLocation>
</comment>
<dbReference type="Pfam" id="PF01554">
    <property type="entry name" value="MatE"/>
    <property type="match status" value="2"/>
</dbReference>
<proteinExistence type="predicted"/>
<dbReference type="InterPro" id="IPR047135">
    <property type="entry name" value="YsiQ"/>
</dbReference>
<feature type="transmembrane region" description="Helical" evidence="7">
    <location>
        <begin position="352"/>
        <end position="372"/>
    </location>
</feature>
<evidence type="ECO:0000256" key="4">
    <source>
        <dbReference type="ARBA" id="ARBA00022692"/>
    </source>
</evidence>
<dbReference type="KEGG" id="cthd:CDO33_19370"/>
<keyword evidence="3" id="KW-1003">Cell membrane</keyword>
<dbReference type="InterPro" id="IPR048279">
    <property type="entry name" value="MdtK-like"/>
</dbReference>
<dbReference type="EMBL" id="NIOJ01000006">
    <property type="protein sequence ID" value="PNU00809.1"/>
    <property type="molecule type" value="Genomic_DNA"/>
</dbReference>
<keyword evidence="9" id="KW-1185">Reference proteome</keyword>
<keyword evidence="2" id="KW-0813">Transport</keyword>
<evidence type="ECO:0000256" key="5">
    <source>
        <dbReference type="ARBA" id="ARBA00022989"/>
    </source>
</evidence>
<sequence>MVSDKDLYKRLFTLALPIALQNIISYAVGLADNVMVGSLGEMSISGVYLCNQIQVMLQMLVAGFGAAMVVLGAQYWGKGDSKSVKTLVGIALKIVSVFAVTLWVLVFFFPEQVLGLFTEDRQVIAEAVKYAKIICFTYIFFCISNVLVASLRCIGTVRIGLYLSIVSFIVNVFLNWVLIFGNLGAPALGVRGAAIATLASRIAEFVIVVVYMRFVDNKLKMRLIDLYHNNMTLLKDFFRYGFPVILGDILWGLNLSVQGAIVGRLGAASIAAVSIANNVFSMISVGVYGTANASAVIIGNTVGEGDLDKIKRYTKKLQFVFLGVGICTGMLMFILKDYILLLYDLTDETLQIARALMTVLSVTVVGTAYQMSSLTGIVRAGGSTHFVLINDAIFVWLVVIPLSLIMAFVVGAPTWVVYLCLKIDQILKCAVAVVKVNRFDWIKKLTKEFKTAEA</sequence>
<evidence type="ECO:0000256" key="7">
    <source>
        <dbReference type="SAM" id="Phobius"/>
    </source>
</evidence>
<dbReference type="GO" id="GO:0042910">
    <property type="term" value="F:xenobiotic transmembrane transporter activity"/>
    <property type="evidence" value="ECO:0007669"/>
    <property type="project" value="InterPro"/>
</dbReference>
<keyword evidence="5 7" id="KW-1133">Transmembrane helix</keyword>
<feature type="transmembrane region" description="Helical" evidence="7">
    <location>
        <begin position="161"/>
        <end position="181"/>
    </location>
</feature>
<dbReference type="Proteomes" id="UP000236151">
    <property type="component" value="Unassembled WGS sequence"/>
</dbReference>
<organism evidence="8 9">
    <name type="scientific">Clostridium thermosuccinogenes</name>
    <dbReference type="NCBI Taxonomy" id="84032"/>
    <lineage>
        <taxon>Bacteria</taxon>
        <taxon>Bacillati</taxon>
        <taxon>Bacillota</taxon>
        <taxon>Clostridia</taxon>
        <taxon>Eubacteriales</taxon>
        <taxon>Clostridiaceae</taxon>
        <taxon>Clostridium</taxon>
    </lineage>
</organism>
<feature type="transmembrane region" description="Helical" evidence="7">
    <location>
        <begin position="319"/>
        <end position="340"/>
    </location>
</feature>
<feature type="transmembrane region" description="Helical" evidence="7">
    <location>
        <begin position="12"/>
        <end position="35"/>
    </location>
</feature>
<dbReference type="RefSeq" id="WP_103080425.1">
    <property type="nucleotide sequence ID" value="NZ_CP021850.1"/>
</dbReference>
<evidence type="ECO:0000313" key="9">
    <source>
        <dbReference type="Proteomes" id="UP000236151"/>
    </source>
</evidence>
<gene>
    <name evidence="8" type="ORF">CDQ84_03935</name>
</gene>
<feature type="transmembrane region" description="Helical" evidence="7">
    <location>
        <begin position="393"/>
        <end position="418"/>
    </location>
</feature>
<dbReference type="GO" id="GO:0015297">
    <property type="term" value="F:antiporter activity"/>
    <property type="evidence" value="ECO:0007669"/>
    <property type="project" value="InterPro"/>
</dbReference>
<evidence type="ECO:0000313" key="8">
    <source>
        <dbReference type="EMBL" id="PNU00809.1"/>
    </source>
</evidence>
<feature type="transmembrane region" description="Helical" evidence="7">
    <location>
        <begin position="193"/>
        <end position="214"/>
    </location>
</feature>
<feature type="transmembrane region" description="Helical" evidence="7">
    <location>
        <begin position="130"/>
        <end position="149"/>
    </location>
</feature>
<dbReference type="OrthoDB" id="9780160at2"/>
<reference evidence="9" key="1">
    <citation type="submission" date="2017-06" db="EMBL/GenBank/DDBJ databases">
        <title>Investigating the central metabolism of Clostridium thermosuccinogenes.</title>
        <authorList>
            <person name="Koendjbiharie J.G."/>
            <person name="Van Kranenburg R."/>
            <person name="Vriesendorp B."/>
        </authorList>
    </citation>
    <scope>NUCLEOTIDE SEQUENCE [LARGE SCALE GENOMIC DNA]</scope>
    <source>
        <strain evidence="9">DSM 5806</strain>
    </source>
</reference>
<comment type="caution">
    <text evidence="8">The sequence shown here is derived from an EMBL/GenBank/DDBJ whole genome shotgun (WGS) entry which is preliminary data.</text>
</comment>
<dbReference type="AlphaFoldDB" id="A0A2K2FJC8"/>
<protein>
    <submittedName>
        <fullName evidence="8">MATE family efflux transporter</fullName>
    </submittedName>
</protein>
<feature type="transmembrane region" description="Helical" evidence="7">
    <location>
        <begin position="88"/>
        <end position="110"/>
    </location>
</feature>
<evidence type="ECO:0000256" key="6">
    <source>
        <dbReference type="ARBA" id="ARBA00023136"/>
    </source>
</evidence>
<dbReference type="PANTHER" id="PTHR42925">
    <property type="entry name" value="MULTIDRUG AND TOXIN EFFLUX PROTEIN MATE FAMILY"/>
    <property type="match status" value="1"/>
</dbReference>
<keyword evidence="4 7" id="KW-0812">Transmembrane</keyword>
<evidence type="ECO:0000256" key="1">
    <source>
        <dbReference type="ARBA" id="ARBA00004651"/>
    </source>
</evidence>
<dbReference type="PIRSF" id="PIRSF006603">
    <property type="entry name" value="DinF"/>
    <property type="match status" value="1"/>
</dbReference>
<evidence type="ECO:0000256" key="2">
    <source>
        <dbReference type="ARBA" id="ARBA00022448"/>
    </source>
</evidence>
<accession>A0A2K2FJC8</accession>
<feature type="transmembrane region" description="Helical" evidence="7">
    <location>
        <begin position="55"/>
        <end position="76"/>
    </location>
</feature>
<evidence type="ECO:0000256" key="3">
    <source>
        <dbReference type="ARBA" id="ARBA00022475"/>
    </source>
</evidence>